<accession>A0A286G579</accession>
<keyword evidence="2" id="KW-1185">Reference proteome</keyword>
<name>A0A286G579_9BACT</name>
<evidence type="ECO:0000313" key="1">
    <source>
        <dbReference type="EMBL" id="SOD90386.1"/>
    </source>
</evidence>
<organism evidence="1 2">
    <name type="scientific">Spirosoma fluviale</name>
    <dbReference type="NCBI Taxonomy" id="1597977"/>
    <lineage>
        <taxon>Bacteria</taxon>
        <taxon>Pseudomonadati</taxon>
        <taxon>Bacteroidota</taxon>
        <taxon>Cytophagia</taxon>
        <taxon>Cytophagales</taxon>
        <taxon>Cytophagaceae</taxon>
        <taxon>Spirosoma</taxon>
    </lineage>
</organism>
<sequence>MKTSVLSLWLLVTFGIISCHKTDPVDPQAYPLKEYTLDLQQARRWLPGKWKLIKVSTMIPNPSVPNVELIIDENWIRLIQDGIQTDQVDYTIEKSDYGLLIKTNAQPREDNWYVRDPGVLINQNRMYLDLGRAQDLPAYEFSKVSIVL</sequence>
<reference evidence="2" key="1">
    <citation type="submission" date="2017-09" db="EMBL/GenBank/DDBJ databases">
        <authorList>
            <person name="Varghese N."/>
            <person name="Submissions S."/>
        </authorList>
    </citation>
    <scope>NUCLEOTIDE SEQUENCE [LARGE SCALE GENOMIC DNA]</scope>
    <source>
        <strain evidence="2">DSM 29961</strain>
    </source>
</reference>
<protein>
    <recommendedName>
        <fullName evidence="3">Lipocalin-like domain-containing protein</fullName>
    </recommendedName>
</protein>
<dbReference type="Proteomes" id="UP000219452">
    <property type="component" value="Unassembled WGS sequence"/>
</dbReference>
<dbReference type="EMBL" id="OCNH01000002">
    <property type="protein sequence ID" value="SOD90386.1"/>
    <property type="molecule type" value="Genomic_DNA"/>
</dbReference>
<dbReference type="PROSITE" id="PS51257">
    <property type="entry name" value="PROKAR_LIPOPROTEIN"/>
    <property type="match status" value="1"/>
</dbReference>
<proteinExistence type="predicted"/>
<dbReference type="RefSeq" id="WP_097126935.1">
    <property type="nucleotide sequence ID" value="NZ_OCNH01000002.1"/>
</dbReference>
<gene>
    <name evidence="1" type="ORF">SAMN06269250_3398</name>
</gene>
<dbReference type="OrthoDB" id="956961at2"/>
<evidence type="ECO:0008006" key="3">
    <source>
        <dbReference type="Google" id="ProtNLM"/>
    </source>
</evidence>
<dbReference type="AlphaFoldDB" id="A0A286G579"/>
<evidence type="ECO:0000313" key="2">
    <source>
        <dbReference type="Proteomes" id="UP000219452"/>
    </source>
</evidence>